<proteinExistence type="predicted"/>
<reference evidence="2" key="1">
    <citation type="submission" date="2020-02" db="EMBL/GenBank/DDBJ databases">
        <authorList>
            <person name="Meier V. D."/>
        </authorList>
    </citation>
    <scope>NUCLEOTIDE SEQUENCE</scope>
    <source>
        <strain evidence="2">AVDCRST_MAG89</strain>
    </source>
</reference>
<dbReference type="Pfam" id="PF03259">
    <property type="entry name" value="Robl_LC7"/>
    <property type="match status" value="1"/>
</dbReference>
<dbReference type="SMART" id="SM00960">
    <property type="entry name" value="Robl_LC7"/>
    <property type="match status" value="1"/>
</dbReference>
<sequence length="117" mass="11758">MPQLETALSSLRGHPGVQHVLVLGHDGLLIAHQGDGPLDAETVSAMVPGVASAASQLGRASGAGSASVVAARLERGVALVATLSPEVLLAVLLGEGVGFAPLLRELADRRDELAALV</sequence>
<protein>
    <recommendedName>
        <fullName evidence="1">Roadblock/LAMTOR2 domain-containing protein</fullName>
    </recommendedName>
</protein>
<dbReference type="AlphaFoldDB" id="A0A6J4LG90"/>
<dbReference type="SUPFAM" id="SSF103196">
    <property type="entry name" value="Roadblock/LC7 domain"/>
    <property type="match status" value="1"/>
</dbReference>
<evidence type="ECO:0000259" key="1">
    <source>
        <dbReference type="SMART" id="SM00960"/>
    </source>
</evidence>
<name>A0A6J4LG90_9BACT</name>
<evidence type="ECO:0000313" key="2">
    <source>
        <dbReference type="EMBL" id="CAA9329948.1"/>
    </source>
</evidence>
<organism evidence="2">
    <name type="scientific">uncultured Gemmatimonadota bacterium</name>
    <dbReference type="NCBI Taxonomy" id="203437"/>
    <lineage>
        <taxon>Bacteria</taxon>
        <taxon>Pseudomonadati</taxon>
        <taxon>Gemmatimonadota</taxon>
        <taxon>environmental samples</taxon>
    </lineage>
</organism>
<gene>
    <name evidence="2" type="ORF">AVDCRST_MAG89-2076</name>
</gene>
<accession>A0A6J4LG90</accession>
<dbReference type="Gene3D" id="3.30.450.30">
    <property type="entry name" value="Dynein light chain 2a, cytoplasmic"/>
    <property type="match status" value="1"/>
</dbReference>
<dbReference type="EMBL" id="CADCTV010000439">
    <property type="protein sequence ID" value="CAA9329948.1"/>
    <property type="molecule type" value="Genomic_DNA"/>
</dbReference>
<feature type="domain" description="Roadblock/LAMTOR2" evidence="1">
    <location>
        <begin position="4"/>
        <end position="93"/>
    </location>
</feature>
<dbReference type="InterPro" id="IPR004942">
    <property type="entry name" value="Roadblock/LAMTOR2_dom"/>
</dbReference>